<dbReference type="PROSITE" id="PS51257">
    <property type="entry name" value="PROKAR_LIPOPROTEIN"/>
    <property type="match status" value="1"/>
</dbReference>
<dbReference type="CDD" id="cd07185">
    <property type="entry name" value="OmpA_C-like"/>
    <property type="match status" value="1"/>
</dbReference>
<dbReference type="Proteomes" id="UP000037931">
    <property type="component" value="Unassembled WGS sequence"/>
</dbReference>
<dbReference type="InterPro" id="IPR050330">
    <property type="entry name" value="Bact_OuterMem_StrucFunc"/>
</dbReference>
<dbReference type="GO" id="GO:0016020">
    <property type="term" value="C:membrane"/>
    <property type="evidence" value="ECO:0007669"/>
    <property type="project" value="UniProtKB-UniRule"/>
</dbReference>
<dbReference type="InterPro" id="IPR006665">
    <property type="entry name" value="OmpA-like"/>
</dbReference>
<keyword evidence="5" id="KW-1185">Reference proteome</keyword>
<evidence type="ECO:0000256" key="1">
    <source>
        <dbReference type="PROSITE-ProRule" id="PRU00473"/>
    </source>
</evidence>
<dbReference type="PROSITE" id="PS51123">
    <property type="entry name" value="OMPA_2"/>
    <property type="match status" value="1"/>
</dbReference>
<dbReference type="PATRIC" id="fig|50340.43.peg.106"/>
<organism evidence="4 5">
    <name type="scientific">Pseudomonas asplenii</name>
    <dbReference type="NCBI Taxonomy" id="53407"/>
    <lineage>
        <taxon>Bacteria</taxon>
        <taxon>Pseudomonadati</taxon>
        <taxon>Pseudomonadota</taxon>
        <taxon>Gammaproteobacteria</taxon>
        <taxon>Pseudomonadales</taxon>
        <taxon>Pseudomonadaceae</taxon>
        <taxon>Pseudomonas</taxon>
    </lineage>
</organism>
<dbReference type="STRING" id="50340.PF66_00105"/>
<dbReference type="Pfam" id="PF00691">
    <property type="entry name" value="OmpA"/>
    <property type="match status" value="1"/>
</dbReference>
<dbReference type="Gene3D" id="3.30.1330.60">
    <property type="entry name" value="OmpA-like domain"/>
    <property type="match status" value="1"/>
</dbReference>
<evidence type="ECO:0000256" key="2">
    <source>
        <dbReference type="SAM" id="MobiDB-lite"/>
    </source>
</evidence>
<comment type="caution">
    <text evidence="4">The sequence shown here is derived from an EMBL/GenBank/DDBJ whole genome shotgun (WGS) entry which is preliminary data.</text>
</comment>
<dbReference type="OrthoDB" id="7030052at2"/>
<dbReference type="PANTHER" id="PTHR30329">
    <property type="entry name" value="STATOR ELEMENT OF FLAGELLAR MOTOR COMPLEX"/>
    <property type="match status" value="1"/>
</dbReference>
<evidence type="ECO:0000313" key="5">
    <source>
        <dbReference type="Proteomes" id="UP000037931"/>
    </source>
</evidence>
<dbReference type="AlphaFoldDB" id="A0A0N0VL01"/>
<sequence>MSSNKSLALALCLTITGCAQTLQDADGGHWWSFGSSDKVAEKDAAQASTGAPAPAAAKDAKAAAPAAAKADEKPVPLATAVAAATNPTPPAETHWWWPFGGSNKAKDADQPPVKAVPMPDPKITQAWLDDHEPRLRAAIQDTSLKLERRENVLVVVAPIDGFYNPKRPEMLLPITLGPFSKVAKAVESDPQTAVLVLGHGDNVLGTEAAQSLSQQRAQSIAAIFRLSGLQRDRLILRGMGSVMPRAANDSNEGRALNRRMEIILTPQNTMVALLSKYSIPAPAPVPATMVAAQDVKPAAAAPAAKKPASAAKGKAAAAKKAPAKAPAKKAPAKKAAPAKATVAKKDAAADSSAKN</sequence>
<protein>
    <submittedName>
        <fullName evidence="4">Outer membrane protein/peptidoglycan-associated (Lipo)protein</fullName>
    </submittedName>
</protein>
<evidence type="ECO:0000259" key="3">
    <source>
        <dbReference type="PROSITE" id="PS51123"/>
    </source>
</evidence>
<gene>
    <name evidence="4" type="ORF">PF66_00105</name>
</gene>
<dbReference type="SUPFAM" id="SSF103088">
    <property type="entry name" value="OmpA-like"/>
    <property type="match status" value="1"/>
</dbReference>
<name>A0A0N0VL01_9PSED</name>
<dbReference type="InterPro" id="IPR036737">
    <property type="entry name" value="OmpA-like_sf"/>
</dbReference>
<accession>A0A0N0VL01</accession>
<evidence type="ECO:0000313" key="4">
    <source>
        <dbReference type="EMBL" id="KPA93177.1"/>
    </source>
</evidence>
<dbReference type="EMBL" id="JSYZ01000001">
    <property type="protein sequence ID" value="KPA93177.1"/>
    <property type="molecule type" value="Genomic_DNA"/>
</dbReference>
<feature type="region of interest" description="Disordered" evidence="2">
    <location>
        <begin position="297"/>
        <end position="355"/>
    </location>
</feature>
<reference evidence="4 5" key="1">
    <citation type="journal article" date="2015" name="PLoS ONE">
        <title>Rice-Infecting Pseudomonas Genomes Are Highly Accessorized and Harbor Multiple Putative Virulence Mechanisms to Cause Sheath Brown Rot.</title>
        <authorList>
            <person name="Quibod I.L."/>
            <person name="Grande G."/>
            <person name="Oreiro E.G."/>
            <person name="Borja F.N."/>
            <person name="Dossa G.S."/>
            <person name="Mauleon R."/>
            <person name="Cruz C.V."/>
            <person name="Oliva R."/>
        </authorList>
    </citation>
    <scope>NUCLEOTIDE SEQUENCE [LARGE SCALE GENOMIC DNA]</scope>
    <source>
        <strain evidence="4 5">IRRI 6609</strain>
    </source>
</reference>
<proteinExistence type="predicted"/>
<keyword evidence="1" id="KW-0472">Membrane</keyword>
<dbReference type="RefSeq" id="WP_054061640.1">
    <property type="nucleotide sequence ID" value="NZ_JSYZ01000001.1"/>
</dbReference>
<dbReference type="PANTHER" id="PTHR30329:SF20">
    <property type="entry name" value="EXPORTED PROTEIN"/>
    <property type="match status" value="1"/>
</dbReference>
<feature type="compositionally biased region" description="Low complexity" evidence="2">
    <location>
        <begin position="297"/>
        <end position="325"/>
    </location>
</feature>
<feature type="domain" description="OmpA-like" evidence="3">
    <location>
        <begin position="150"/>
        <end position="268"/>
    </location>
</feature>